<evidence type="ECO:0000256" key="1">
    <source>
        <dbReference type="SAM" id="MobiDB-lite"/>
    </source>
</evidence>
<reference evidence="2 3" key="1">
    <citation type="submission" date="2018-06" db="EMBL/GenBank/DDBJ databases">
        <title>Genomic Encyclopedia of Type Strains, Phase IV (KMG-IV): sequencing the most valuable type-strain genomes for metagenomic binning, comparative biology and taxonomic classification.</title>
        <authorList>
            <person name="Goeker M."/>
        </authorList>
    </citation>
    <scope>NUCLEOTIDE SEQUENCE [LARGE SCALE GENOMIC DNA]</scope>
    <source>
        <strain evidence="2 3">DSM 45521</strain>
    </source>
</reference>
<keyword evidence="3" id="KW-1185">Reference proteome</keyword>
<organism evidence="2 3">
    <name type="scientific">Williamsia limnetica</name>
    <dbReference type="NCBI Taxonomy" id="882452"/>
    <lineage>
        <taxon>Bacteria</taxon>
        <taxon>Bacillati</taxon>
        <taxon>Actinomycetota</taxon>
        <taxon>Actinomycetes</taxon>
        <taxon>Mycobacteriales</taxon>
        <taxon>Nocardiaceae</taxon>
        <taxon>Williamsia</taxon>
    </lineage>
</organism>
<gene>
    <name evidence="2" type="ORF">DFR67_12471</name>
</gene>
<feature type="region of interest" description="Disordered" evidence="1">
    <location>
        <begin position="1"/>
        <end position="53"/>
    </location>
</feature>
<accession>A0A318RT58</accession>
<dbReference type="Proteomes" id="UP000247591">
    <property type="component" value="Unassembled WGS sequence"/>
</dbReference>
<name>A0A318RT58_WILLI</name>
<dbReference type="InterPro" id="IPR035172">
    <property type="entry name" value="DUF5302"/>
</dbReference>
<evidence type="ECO:0000313" key="2">
    <source>
        <dbReference type="EMBL" id="PYE12231.1"/>
    </source>
</evidence>
<dbReference type="AlphaFoldDB" id="A0A318RT58"/>
<sequence>MAADDETKRKFREALERKKQKGQPTSDHKDATSKAAGQHGPESGQQNFRRKTG</sequence>
<feature type="compositionally biased region" description="Basic and acidic residues" evidence="1">
    <location>
        <begin position="1"/>
        <end position="17"/>
    </location>
</feature>
<dbReference type="OrthoDB" id="4319558at2"/>
<comment type="caution">
    <text evidence="2">The sequence shown here is derived from an EMBL/GenBank/DDBJ whole genome shotgun (WGS) entry which is preliminary data.</text>
</comment>
<proteinExistence type="predicted"/>
<evidence type="ECO:0000313" key="3">
    <source>
        <dbReference type="Proteomes" id="UP000247591"/>
    </source>
</evidence>
<evidence type="ECO:0008006" key="4">
    <source>
        <dbReference type="Google" id="ProtNLM"/>
    </source>
</evidence>
<dbReference type="RefSeq" id="WP_094647548.1">
    <property type="nucleotide sequence ID" value="NZ_QJSP01000024.1"/>
</dbReference>
<protein>
    <recommendedName>
        <fullName evidence="4">DUF5302 domain-containing protein</fullName>
    </recommendedName>
</protein>
<dbReference type="Pfam" id="PF17227">
    <property type="entry name" value="DUF5302"/>
    <property type="match status" value="1"/>
</dbReference>
<dbReference type="EMBL" id="QJSP01000024">
    <property type="protein sequence ID" value="PYE12231.1"/>
    <property type="molecule type" value="Genomic_DNA"/>
</dbReference>